<proteinExistence type="predicted"/>
<sequence>GLWPMLWKTMCPMKCENCSGNETIYPATTKTTKLITAATTKAPAVATTTKAGTTKAATVSGAASHSWTQLLILSTLGVAGAVAALL</sequence>
<keyword evidence="2" id="KW-1185">Reference proteome</keyword>
<name>A0A813G2I2_POLGL</name>
<comment type="caution">
    <text evidence="1">The sequence shown here is derived from an EMBL/GenBank/DDBJ whole genome shotgun (WGS) entry which is preliminary data.</text>
</comment>
<dbReference type="EMBL" id="CAJNNV010027638">
    <property type="protein sequence ID" value="CAE8621070.1"/>
    <property type="molecule type" value="Genomic_DNA"/>
</dbReference>
<reference evidence="1" key="1">
    <citation type="submission" date="2021-02" db="EMBL/GenBank/DDBJ databases">
        <authorList>
            <person name="Dougan E. K."/>
            <person name="Rhodes N."/>
            <person name="Thang M."/>
            <person name="Chan C."/>
        </authorList>
    </citation>
    <scope>NUCLEOTIDE SEQUENCE</scope>
</reference>
<feature type="non-terminal residue" evidence="1">
    <location>
        <position position="86"/>
    </location>
</feature>
<organism evidence="1 2">
    <name type="scientific">Polarella glacialis</name>
    <name type="common">Dinoflagellate</name>
    <dbReference type="NCBI Taxonomy" id="89957"/>
    <lineage>
        <taxon>Eukaryota</taxon>
        <taxon>Sar</taxon>
        <taxon>Alveolata</taxon>
        <taxon>Dinophyceae</taxon>
        <taxon>Suessiales</taxon>
        <taxon>Suessiaceae</taxon>
        <taxon>Polarella</taxon>
    </lineage>
</organism>
<dbReference type="Proteomes" id="UP000654075">
    <property type="component" value="Unassembled WGS sequence"/>
</dbReference>
<protein>
    <submittedName>
        <fullName evidence="1">Uncharacterized protein</fullName>
    </submittedName>
</protein>
<accession>A0A813G2I2</accession>
<gene>
    <name evidence="1" type="ORF">PGLA1383_LOCUS38595</name>
</gene>
<evidence type="ECO:0000313" key="2">
    <source>
        <dbReference type="Proteomes" id="UP000654075"/>
    </source>
</evidence>
<evidence type="ECO:0000313" key="1">
    <source>
        <dbReference type="EMBL" id="CAE8621070.1"/>
    </source>
</evidence>
<dbReference type="AlphaFoldDB" id="A0A813G2I2"/>